<dbReference type="Pfam" id="PF04178">
    <property type="entry name" value="Got1"/>
    <property type="match status" value="1"/>
</dbReference>
<evidence type="ECO:0000256" key="2">
    <source>
        <dbReference type="ARBA" id="ARBA00022692"/>
    </source>
</evidence>
<accession>A0AAD4T1L7</accession>
<proteinExistence type="inferred from homology"/>
<evidence type="ECO:0000256" key="5">
    <source>
        <dbReference type="ARBA" id="ARBA00023136"/>
    </source>
</evidence>
<evidence type="ECO:0008006" key="10">
    <source>
        <dbReference type="Google" id="ProtNLM"/>
    </source>
</evidence>
<keyword evidence="2 7" id="KW-0812">Transmembrane</keyword>
<keyword evidence="9" id="KW-1185">Reference proteome</keyword>
<evidence type="ECO:0000256" key="7">
    <source>
        <dbReference type="SAM" id="Phobius"/>
    </source>
</evidence>
<protein>
    <recommendedName>
        <fullName evidence="10">Vesicle transport protein GOT1B</fullName>
    </recommendedName>
</protein>
<feature type="transmembrane region" description="Helical" evidence="7">
    <location>
        <begin position="62"/>
        <end position="80"/>
    </location>
</feature>
<evidence type="ECO:0000256" key="3">
    <source>
        <dbReference type="ARBA" id="ARBA00022989"/>
    </source>
</evidence>
<feature type="transmembrane region" description="Helical" evidence="7">
    <location>
        <begin position="136"/>
        <end position="154"/>
    </location>
</feature>
<dbReference type="GO" id="GO:0042147">
    <property type="term" value="P:retrograde transport, endosome to Golgi"/>
    <property type="evidence" value="ECO:0007669"/>
    <property type="project" value="InterPro"/>
</dbReference>
<evidence type="ECO:0000256" key="4">
    <source>
        <dbReference type="ARBA" id="ARBA00023034"/>
    </source>
</evidence>
<dbReference type="InterPro" id="IPR007305">
    <property type="entry name" value="Vesicle_transpt_Got1/SFT2"/>
</dbReference>
<evidence type="ECO:0000313" key="8">
    <source>
        <dbReference type="EMBL" id="KAI3935370.1"/>
    </source>
</evidence>
<keyword evidence="5 7" id="KW-0472">Membrane</keyword>
<comment type="subcellular location">
    <subcellularLocation>
        <location evidence="1">Golgi apparatus membrane</location>
        <topology evidence="1">Multi-pass membrane protein</topology>
    </subcellularLocation>
</comment>
<dbReference type="EMBL" id="JAJJMB010006269">
    <property type="protein sequence ID" value="KAI3935370.1"/>
    <property type="molecule type" value="Genomic_DNA"/>
</dbReference>
<feature type="transmembrane region" description="Helical" evidence="7">
    <location>
        <begin position="101"/>
        <end position="130"/>
    </location>
</feature>
<dbReference type="GO" id="GO:0005829">
    <property type="term" value="C:cytosol"/>
    <property type="evidence" value="ECO:0007669"/>
    <property type="project" value="GOC"/>
</dbReference>
<dbReference type="PANTHER" id="PTHR21493">
    <property type="entry name" value="CGI-141-RELATED/LIPASE CONTAINING PROTEIN"/>
    <property type="match status" value="1"/>
</dbReference>
<evidence type="ECO:0000256" key="1">
    <source>
        <dbReference type="ARBA" id="ARBA00004653"/>
    </source>
</evidence>
<keyword evidence="3 7" id="KW-1133">Transmembrane helix</keyword>
<reference evidence="8" key="1">
    <citation type="submission" date="2022-04" db="EMBL/GenBank/DDBJ databases">
        <title>A functionally conserved STORR gene fusion in Papaver species that diverged 16.8 million years ago.</title>
        <authorList>
            <person name="Catania T."/>
        </authorList>
    </citation>
    <scope>NUCLEOTIDE SEQUENCE</scope>
    <source>
        <strain evidence="8">S-188037</strain>
    </source>
</reference>
<comment type="caution">
    <text evidence="8">The sequence shown here is derived from an EMBL/GenBank/DDBJ whole genome shotgun (WGS) entry which is preliminary data.</text>
</comment>
<feature type="transmembrane region" description="Helical" evidence="7">
    <location>
        <begin position="38"/>
        <end position="56"/>
    </location>
</feature>
<dbReference type="PANTHER" id="PTHR21493:SF246">
    <property type="entry name" value="GOT1_SFT2-LIKE VESCICLE TRANSPORT PROTEIN FAMILY"/>
    <property type="match status" value="1"/>
</dbReference>
<dbReference type="Proteomes" id="UP001202328">
    <property type="component" value="Unassembled WGS sequence"/>
</dbReference>
<organism evidence="8 9">
    <name type="scientific">Papaver atlanticum</name>
    <dbReference type="NCBI Taxonomy" id="357466"/>
    <lineage>
        <taxon>Eukaryota</taxon>
        <taxon>Viridiplantae</taxon>
        <taxon>Streptophyta</taxon>
        <taxon>Embryophyta</taxon>
        <taxon>Tracheophyta</taxon>
        <taxon>Spermatophyta</taxon>
        <taxon>Magnoliopsida</taxon>
        <taxon>Ranunculales</taxon>
        <taxon>Papaveraceae</taxon>
        <taxon>Papaveroideae</taxon>
        <taxon>Papaver</taxon>
    </lineage>
</organism>
<gene>
    <name evidence="8" type="ORF">MKW98_027190</name>
</gene>
<comment type="similarity">
    <text evidence="6">Belongs to the GOT1 family.</text>
</comment>
<sequence length="211" mass="23764">KRLKKLIKPLILNPKALGGGSEESERKMVYELSEQKKIGIGLVGFGIAFTFLGVLLFFDRGLIALGNLFFLSGVVLLLGVKSTLKLFTNRQNYKGSLSFIVGLYLIFVRWPIAGIVIEIYGVIVLFSGFWPSVKAFLYNIPVVGWFLQYPFLLLDRLRRSFVHQLEVQLVCCGLSVCSQESCDIWRLVITNSIWHESGSTQVQKKMVRGPS</sequence>
<evidence type="ECO:0000256" key="6">
    <source>
        <dbReference type="ARBA" id="ARBA00025799"/>
    </source>
</evidence>
<keyword evidence="4" id="KW-0333">Golgi apparatus</keyword>
<dbReference type="GO" id="GO:0000139">
    <property type="term" value="C:Golgi membrane"/>
    <property type="evidence" value="ECO:0007669"/>
    <property type="project" value="UniProtKB-SubCell"/>
</dbReference>
<dbReference type="AlphaFoldDB" id="A0AAD4T1L7"/>
<dbReference type="InterPro" id="IPR045176">
    <property type="entry name" value="Got1"/>
</dbReference>
<evidence type="ECO:0000313" key="9">
    <source>
        <dbReference type="Proteomes" id="UP001202328"/>
    </source>
</evidence>
<feature type="non-terminal residue" evidence="8">
    <location>
        <position position="1"/>
    </location>
</feature>
<dbReference type="GO" id="GO:0006888">
    <property type="term" value="P:endoplasmic reticulum to Golgi vesicle-mediated transport"/>
    <property type="evidence" value="ECO:0007669"/>
    <property type="project" value="InterPro"/>
</dbReference>
<name>A0AAD4T1L7_9MAGN</name>